<name>A0A8J4DIW4_9ACTN</name>
<evidence type="ECO:0000313" key="2">
    <source>
        <dbReference type="Proteomes" id="UP000652013"/>
    </source>
</evidence>
<evidence type="ECO:0000313" key="1">
    <source>
        <dbReference type="EMBL" id="GIJ02623.1"/>
    </source>
</evidence>
<dbReference type="SUPFAM" id="SSF55144">
    <property type="entry name" value="LigT-like"/>
    <property type="match status" value="1"/>
</dbReference>
<comment type="caution">
    <text evidence="1">The sequence shown here is derived from an EMBL/GenBank/DDBJ whole genome shotgun (WGS) entry which is preliminary data.</text>
</comment>
<accession>A0A8J4DIW4</accession>
<organism evidence="1 2">
    <name type="scientific">Spirilliplanes yamanashiensis</name>
    <dbReference type="NCBI Taxonomy" id="42233"/>
    <lineage>
        <taxon>Bacteria</taxon>
        <taxon>Bacillati</taxon>
        <taxon>Actinomycetota</taxon>
        <taxon>Actinomycetes</taxon>
        <taxon>Micromonosporales</taxon>
        <taxon>Micromonosporaceae</taxon>
        <taxon>Spirilliplanes</taxon>
    </lineage>
</organism>
<dbReference type="EMBL" id="BOOY01000013">
    <property type="protein sequence ID" value="GIJ02623.1"/>
    <property type="molecule type" value="Genomic_DNA"/>
</dbReference>
<sequence>MAEALGRPPAPPHEDLAARKTRLPGIVDGMAFGAGQSAIIVPVPEAEPAVGAWRTRHDSAAAAGVPAHVTLVYPFLPLADVDVAAVRAVLDAHPAFEVTFAATARFPGVLYLAPTPATPFVALVEALVARWPEAPPYGGAFPEIVPHLTVTERAPEPVMAAAEAELTAALPISARVTAAALIGYDGAHWTHRAWLPLRADQPGPA</sequence>
<dbReference type="InterPro" id="IPR009097">
    <property type="entry name" value="Cyclic_Pdiesterase"/>
</dbReference>
<reference evidence="1" key="1">
    <citation type="submission" date="2021-01" db="EMBL/GenBank/DDBJ databases">
        <title>Whole genome shotgun sequence of Spirilliplanes yamanashiensis NBRC 15828.</title>
        <authorList>
            <person name="Komaki H."/>
            <person name="Tamura T."/>
        </authorList>
    </citation>
    <scope>NUCLEOTIDE SEQUENCE</scope>
    <source>
        <strain evidence="1">NBRC 15828</strain>
    </source>
</reference>
<evidence type="ECO:0008006" key="3">
    <source>
        <dbReference type="Google" id="ProtNLM"/>
    </source>
</evidence>
<dbReference type="Proteomes" id="UP000652013">
    <property type="component" value="Unassembled WGS sequence"/>
</dbReference>
<dbReference type="Pfam" id="PF13563">
    <property type="entry name" value="2_5_RNA_ligase2"/>
    <property type="match status" value="1"/>
</dbReference>
<proteinExistence type="predicted"/>
<keyword evidence="2" id="KW-1185">Reference proteome</keyword>
<gene>
    <name evidence="1" type="ORF">Sya03_19750</name>
</gene>
<dbReference type="AlphaFoldDB" id="A0A8J4DIW4"/>
<protein>
    <recommendedName>
        <fullName evidence="3">2'-5' RNA ligase family protein</fullName>
    </recommendedName>
</protein>
<dbReference type="Gene3D" id="3.90.1140.10">
    <property type="entry name" value="Cyclic phosphodiesterase"/>
    <property type="match status" value="1"/>
</dbReference>